<dbReference type="SUPFAM" id="SSF52743">
    <property type="entry name" value="Subtilisin-like"/>
    <property type="match status" value="1"/>
</dbReference>
<evidence type="ECO:0000256" key="4">
    <source>
        <dbReference type="PROSITE-ProRule" id="PRU01240"/>
    </source>
</evidence>
<dbReference type="RefSeq" id="WP_340522116.1">
    <property type="nucleotide sequence ID" value="NZ_JBBLXS010000030.1"/>
</dbReference>
<dbReference type="EMBL" id="JBBLXS010000030">
    <property type="protein sequence ID" value="MEK0184022.1"/>
    <property type="molecule type" value="Genomic_DNA"/>
</dbReference>
<dbReference type="InterPro" id="IPR000209">
    <property type="entry name" value="Peptidase_S8/S53_dom"/>
</dbReference>
<feature type="active site" description="Charge relay system" evidence="4">
    <location>
        <position position="284"/>
    </location>
</feature>
<evidence type="ECO:0000313" key="7">
    <source>
        <dbReference type="Proteomes" id="UP001384579"/>
    </source>
</evidence>
<dbReference type="PROSITE" id="PS51892">
    <property type="entry name" value="SUBTILASE"/>
    <property type="match status" value="1"/>
</dbReference>
<organism evidence="6 7">
    <name type="scientific">Microcoleus anatoxicus PTRS2</name>
    <dbReference type="NCBI Taxonomy" id="2705321"/>
    <lineage>
        <taxon>Bacteria</taxon>
        <taxon>Bacillati</taxon>
        <taxon>Cyanobacteriota</taxon>
        <taxon>Cyanophyceae</taxon>
        <taxon>Oscillatoriophycideae</taxon>
        <taxon>Oscillatoriales</taxon>
        <taxon>Microcoleaceae</taxon>
        <taxon>Microcoleus</taxon>
        <taxon>Microcoleus anatoxicus</taxon>
    </lineage>
</organism>
<evidence type="ECO:0000256" key="2">
    <source>
        <dbReference type="ARBA" id="ARBA00022801"/>
    </source>
</evidence>
<feature type="active site" description="Charge relay system" evidence="4">
    <location>
        <position position="246"/>
    </location>
</feature>
<dbReference type="InterPro" id="IPR023828">
    <property type="entry name" value="Peptidase_S8_Ser-AS"/>
</dbReference>
<keyword evidence="3 4" id="KW-0720">Serine protease</keyword>
<feature type="active site" description="Charge relay system" evidence="4">
    <location>
        <position position="498"/>
    </location>
</feature>
<evidence type="ECO:0000256" key="1">
    <source>
        <dbReference type="ARBA" id="ARBA00022670"/>
    </source>
</evidence>
<dbReference type="InterPro" id="IPR022398">
    <property type="entry name" value="Peptidase_S8_His-AS"/>
</dbReference>
<feature type="domain" description="SLH" evidence="5">
    <location>
        <begin position="708"/>
        <end position="771"/>
    </location>
</feature>
<dbReference type="PANTHER" id="PTHR42884:SF14">
    <property type="entry name" value="NEUROENDOCRINE CONVERTASE 1"/>
    <property type="match status" value="1"/>
</dbReference>
<accession>A0ABU8YI68</accession>
<evidence type="ECO:0000256" key="3">
    <source>
        <dbReference type="ARBA" id="ARBA00022825"/>
    </source>
</evidence>
<dbReference type="PROSITE" id="PS00138">
    <property type="entry name" value="SUBTILASE_SER"/>
    <property type="match status" value="1"/>
</dbReference>
<dbReference type="Pfam" id="PF00395">
    <property type="entry name" value="SLH"/>
    <property type="match status" value="3"/>
</dbReference>
<dbReference type="Pfam" id="PF00082">
    <property type="entry name" value="Peptidase_S8"/>
    <property type="match status" value="1"/>
</dbReference>
<name>A0ABU8YI68_9CYAN</name>
<dbReference type="InterPro" id="IPR015500">
    <property type="entry name" value="Peptidase_S8_subtilisin-rel"/>
</dbReference>
<dbReference type="InterPro" id="IPR034054">
    <property type="entry name" value="Pep_S8_PrcA"/>
</dbReference>
<dbReference type="InterPro" id="IPR036852">
    <property type="entry name" value="Peptidase_S8/S53_dom_sf"/>
</dbReference>
<feature type="domain" description="SLH" evidence="5">
    <location>
        <begin position="648"/>
        <end position="707"/>
    </location>
</feature>
<dbReference type="CDD" id="cd07498">
    <property type="entry name" value="Peptidases_S8_15"/>
    <property type="match status" value="1"/>
</dbReference>
<evidence type="ECO:0000313" key="6">
    <source>
        <dbReference type="EMBL" id="MEK0184022.1"/>
    </source>
</evidence>
<dbReference type="Gene3D" id="3.40.50.200">
    <property type="entry name" value="Peptidase S8/S53 domain"/>
    <property type="match status" value="1"/>
</dbReference>
<keyword evidence="7" id="KW-1185">Reference proteome</keyword>
<comment type="similarity">
    <text evidence="4">Belongs to the peptidase S8 family.</text>
</comment>
<dbReference type="Proteomes" id="UP001384579">
    <property type="component" value="Unassembled WGS sequence"/>
</dbReference>
<dbReference type="InterPro" id="IPR001119">
    <property type="entry name" value="SLH_dom"/>
</dbReference>
<dbReference type="PROSITE" id="PS51272">
    <property type="entry name" value="SLH"/>
    <property type="match status" value="3"/>
</dbReference>
<gene>
    <name evidence="6" type="ORF">WMG39_04075</name>
</gene>
<sequence>MVQPPSKPEASTLINYQGIGVPDESLALILQRGGDEVLLSKATDRFTVRPSSTASASNPWFVNAQAKLIRRVANSNLEEYLVAPALLNTAMQAARASDAVAFASHVYCPANNPGTFFYLTDRITIQFTEQLKEESRNAIANAAALKIVRQVEGIPDTFIYEVTKQATENPVKIANRLTRYPEVLVAEPNTIVQTQHHYIPRDPLYPRQWYLNNKSGSQMVAGSHIFAEKAWDITRGVRSIVVAIADDSVDMTHPDFQGQGKIVFPLDLKDGDLSPMPVLDSDNHGTSCAGVAVAEENGKGIVGVAPGCALMPIRTTGYLDDDSVEQIFNWAIDKGAAVISCSWGPSAVYFPLSLRQSAVITKAATLGRGGRGCVIVFAAGNANRPVNGTINEKGWPDDIIKGQTRWLSGFAVHPDVIAVAASTSLNKKAAYSNWGNSISVCAPSNNAPPGTWMQQTGYISTPPEVTQDLPGLGIFTTDRIGTEGYDLGDYTDSFGGTSSATPLVAGVAALVLSANPRLTAREVRGILEQTTDKIVDGDPDPQLGIRMGTYDTKNLRSDWFGYGKVNAFQAVQAAVRKGGGNPNIGDARFNDISGHWAQKFIEALAAANIISGMPDGSFRPDESLNRAQYASLLVTAFSPVPKMPATNFIDVSASFWARSAIERANRAGFLSGFPGLKFGPNLNLTKTEAIVSLVNGLELKGGNPDTLKVYTDRSQIPNFALSAIAAATSLKIVVNYPSRDWLSPQRDVTRGEISALIYQTLVAIKRAKAIDSPYIV</sequence>
<dbReference type="PANTHER" id="PTHR42884">
    <property type="entry name" value="PROPROTEIN CONVERTASE SUBTILISIN/KEXIN-RELATED"/>
    <property type="match status" value="1"/>
</dbReference>
<proteinExistence type="inferred from homology"/>
<dbReference type="PROSITE" id="PS00137">
    <property type="entry name" value="SUBTILASE_HIS"/>
    <property type="match status" value="1"/>
</dbReference>
<evidence type="ECO:0000259" key="5">
    <source>
        <dbReference type="PROSITE" id="PS51272"/>
    </source>
</evidence>
<dbReference type="PRINTS" id="PR00723">
    <property type="entry name" value="SUBTILISIN"/>
</dbReference>
<keyword evidence="1 4" id="KW-0645">Protease</keyword>
<keyword evidence="2 4" id="KW-0378">Hydrolase</keyword>
<reference evidence="6 7" key="1">
    <citation type="journal article" date="2020" name="Harmful Algae">
        <title>Molecular and morphological characterization of a novel dihydroanatoxin-a producing Microcoleus species (cyanobacteria) from the Russian River, California, USA.</title>
        <authorList>
            <person name="Conklin K.Y."/>
            <person name="Stancheva R."/>
            <person name="Otten T.G."/>
            <person name="Fadness R."/>
            <person name="Boyer G.L."/>
            <person name="Read B."/>
            <person name="Zhang X."/>
            <person name="Sheath R.G."/>
        </authorList>
    </citation>
    <scope>NUCLEOTIDE SEQUENCE [LARGE SCALE GENOMIC DNA]</scope>
    <source>
        <strain evidence="6 7">PTRS2</strain>
    </source>
</reference>
<comment type="caution">
    <text evidence="6">The sequence shown here is derived from an EMBL/GenBank/DDBJ whole genome shotgun (WGS) entry which is preliminary data.</text>
</comment>
<feature type="domain" description="SLH" evidence="5">
    <location>
        <begin position="584"/>
        <end position="647"/>
    </location>
</feature>
<protein>
    <submittedName>
        <fullName evidence="6">S8 family serine peptidase</fullName>
    </submittedName>
</protein>